<accession>A0A1H3TE42</accession>
<dbReference type="Gene3D" id="1.10.3210.10">
    <property type="entry name" value="Hypothetical protein af1432"/>
    <property type="match status" value="1"/>
</dbReference>
<dbReference type="CDD" id="cd00077">
    <property type="entry name" value="HDc"/>
    <property type="match status" value="1"/>
</dbReference>
<dbReference type="InterPro" id="IPR003607">
    <property type="entry name" value="HD/PDEase_dom"/>
</dbReference>
<feature type="domain" description="HD" evidence="1">
    <location>
        <begin position="49"/>
        <end position="127"/>
    </location>
</feature>
<proteinExistence type="predicted"/>
<keyword evidence="3" id="KW-1185">Reference proteome</keyword>
<dbReference type="RefSeq" id="WP_019599772.1">
    <property type="nucleotide sequence ID" value="NZ_FNQC01000016.1"/>
</dbReference>
<protein>
    <submittedName>
        <fullName evidence="2">Phosphonate degradation operons associated HDIG domain protein</fullName>
    </submittedName>
</protein>
<organism evidence="2 3">
    <name type="scientific">Rhodonellum ikkaensis</name>
    <dbReference type="NCBI Taxonomy" id="336829"/>
    <lineage>
        <taxon>Bacteria</taxon>
        <taxon>Pseudomonadati</taxon>
        <taxon>Bacteroidota</taxon>
        <taxon>Cytophagia</taxon>
        <taxon>Cytophagales</taxon>
        <taxon>Cytophagaceae</taxon>
        <taxon>Rhodonellum</taxon>
    </lineage>
</organism>
<dbReference type="PANTHER" id="PTHR40202:SF1">
    <property type="entry name" value="HD DOMAIN-CONTAINING PROTEIN"/>
    <property type="match status" value="1"/>
</dbReference>
<dbReference type="Proteomes" id="UP000199663">
    <property type="component" value="Unassembled WGS sequence"/>
</dbReference>
<evidence type="ECO:0000313" key="3">
    <source>
        <dbReference type="Proteomes" id="UP000199663"/>
    </source>
</evidence>
<dbReference type="NCBIfam" id="TIGR00277">
    <property type="entry name" value="HDIG"/>
    <property type="match status" value="1"/>
</dbReference>
<dbReference type="NCBIfam" id="TIGR03276">
    <property type="entry name" value="Phn-HD"/>
    <property type="match status" value="1"/>
</dbReference>
<dbReference type="PANTHER" id="PTHR40202">
    <property type="match status" value="1"/>
</dbReference>
<gene>
    <name evidence="2" type="ORF">SAMN05444412_11689</name>
</gene>
<dbReference type="Pfam" id="PF01966">
    <property type="entry name" value="HD"/>
    <property type="match status" value="1"/>
</dbReference>
<dbReference type="InterPro" id="IPR006675">
    <property type="entry name" value="HDIG_dom"/>
</dbReference>
<evidence type="ECO:0000313" key="2">
    <source>
        <dbReference type="EMBL" id="SDZ47955.1"/>
    </source>
</evidence>
<name>A0A1H3TE42_9BACT</name>
<evidence type="ECO:0000259" key="1">
    <source>
        <dbReference type="Pfam" id="PF01966"/>
    </source>
</evidence>
<reference evidence="2 3" key="1">
    <citation type="submission" date="2016-10" db="EMBL/GenBank/DDBJ databases">
        <authorList>
            <person name="Varghese N."/>
            <person name="Submissions S."/>
        </authorList>
    </citation>
    <scope>NUCLEOTIDE SEQUENCE [LARGE SCALE GENOMIC DNA]</scope>
    <source>
        <strain evidence="2 3">DSM 17997</strain>
    </source>
</reference>
<dbReference type="InterPro" id="IPR052567">
    <property type="entry name" value="OP_Dioxygenase"/>
</dbReference>
<sequence>MTLISLPYIRHDYKKEINMETVWQRVEKIFSLYERHGQEDYIGEPVSQIEHMSQAAQIAENQGYDEEVILAAFFHDIGHLFALEKNLDNMGGYGVLRHEKIGADFLRAMGFPEKISKLVENHVQAKRYLTFKYPEYLSKLSDASHQTLEYQGGIMSLKEAEDFENDELFELSLKMRNWDEMAKEEKKPLADLDRYKKMAYTLISKV</sequence>
<dbReference type="EMBL" id="FNQC01000016">
    <property type="protein sequence ID" value="SDZ47955.1"/>
    <property type="molecule type" value="Genomic_DNA"/>
</dbReference>
<comment type="caution">
    <text evidence="2">The sequence shown here is derived from an EMBL/GenBank/DDBJ whole genome shotgun (WGS) entry which is preliminary data.</text>
</comment>
<dbReference type="InterPro" id="IPR006674">
    <property type="entry name" value="HD_domain"/>
</dbReference>
<dbReference type="SUPFAM" id="SSF109604">
    <property type="entry name" value="HD-domain/PDEase-like"/>
    <property type="match status" value="1"/>
</dbReference>
<dbReference type="InterPro" id="IPR017670">
    <property type="entry name" value="Phosphonate_degrad-assoc"/>
</dbReference>